<accession>A0ABZ1E727</accession>
<dbReference type="RefSeq" id="WP_330629380.1">
    <property type="nucleotide sequence ID" value="NZ_CP135445.1"/>
</dbReference>
<reference evidence="2 3" key="1">
    <citation type="submission" date="2023-09" db="EMBL/GenBank/DDBJ databases">
        <title>Thioclava shenzhenensis sp. nov., a multidrug resistant bacteria-antagonizing species isolated from coastal seawater.</title>
        <authorList>
            <person name="Long M."/>
        </authorList>
    </citation>
    <scope>NUCLEOTIDE SEQUENCE [LARGE SCALE GENOMIC DNA]</scope>
    <source>
        <strain evidence="2 3">FTW29</strain>
        <plasmid evidence="2 3">unnamed2</plasmid>
    </source>
</reference>
<proteinExistence type="predicted"/>
<keyword evidence="1" id="KW-0472">Membrane</keyword>
<dbReference type="EMBL" id="CP135445">
    <property type="protein sequence ID" value="WRY35647.1"/>
    <property type="molecule type" value="Genomic_DNA"/>
</dbReference>
<organism evidence="2 3">
    <name type="scientific">Thioclava litoralis</name>
    <dbReference type="NCBI Taxonomy" id="3076557"/>
    <lineage>
        <taxon>Bacteria</taxon>
        <taxon>Pseudomonadati</taxon>
        <taxon>Pseudomonadota</taxon>
        <taxon>Alphaproteobacteria</taxon>
        <taxon>Rhodobacterales</taxon>
        <taxon>Paracoccaceae</taxon>
        <taxon>Thioclava</taxon>
    </lineage>
</organism>
<keyword evidence="1" id="KW-1133">Transmembrane helix</keyword>
<evidence type="ECO:0000256" key="1">
    <source>
        <dbReference type="SAM" id="Phobius"/>
    </source>
</evidence>
<gene>
    <name evidence="2" type="ORF">RPE78_17485</name>
</gene>
<sequence>MRLLTVVIAAAFLVTYGGSLQAKEAIERPIDGQMRSEELPPHLPILVLEDREAKARDDRAEGRAEQNLILATYSLWVAIGGSVLSLIGTLLVVRTYILTNRTFEWTRRAGMDQLRAYIGIEEPAIDAGGALSFLVKNYGGTPAS</sequence>
<name>A0ABZ1E727_9RHOB</name>
<protein>
    <recommendedName>
        <fullName evidence="4">MotA/TolQ/ExbB proton channel family protein</fullName>
    </recommendedName>
</protein>
<evidence type="ECO:0000313" key="2">
    <source>
        <dbReference type="EMBL" id="WRY35647.1"/>
    </source>
</evidence>
<dbReference type="Proteomes" id="UP001623290">
    <property type="component" value="Plasmid unnamed2"/>
</dbReference>
<keyword evidence="2" id="KW-0614">Plasmid</keyword>
<geneLocation type="plasmid" evidence="2 3">
    <name>unnamed2</name>
</geneLocation>
<keyword evidence="3" id="KW-1185">Reference proteome</keyword>
<feature type="transmembrane region" description="Helical" evidence="1">
    <location>
        <begin position="73"/>
        <end position="93"/>
    </location>
</feature>
<keyword evidence="1" id="KW-0812">Transmembrane</keyword>
<evidence type="ECO:0000313" key="3">
    <source>
        <dbReference type="Proteomes" id="UP001623290"/>
    </source>
</evidence>
<evidence type="ECO:0008006" key="4">
    <source>
        <dbReference type="Google" id="ProtNLM"/>
    </source>
</evidence>